<dbReference type="EMBL" id="MT135026">
    <property type="protein sequence ID" value="QIW91033.1"/>
    <property type="molecule type" value="Genomic_DNA"/>
</dbReference>
<name>A0A6H0X9G8_9CAUD</name>
<sequence length="894" mass="99428">MYERLKREGDWLLIFRHDSTGGVFFTSDAEARSVGTDPDIEAKFSALNSLEEFRREDGKFQFKLHYPEVGITNIWKQSNNFAAKGVGQYLTNGNLAGGQFVTEQTTKTGSWVVVEKENPGSSKYVVEQPTAAIFDQIVFSVPQTRLLPNRTYTMSCWVGYEVDTDHDTAALFHSRWYDGASNPYTLGHIPGDVFESAGNERIVDGILWKRHYARFTTPSTLSTSNMYWYCGYTSDVAKLPTGKRWLTNFMISDAPLIKNYTGDYDARTGGVRGYEAISIQSDVQYWGGIEYNTGSNSLADGSVNHSNWYYAIGAQAASGGSTPGPGQTVNVTELWIYAPVGSRVGEYELAARHIREFSNNNYRLVATGVANGSSNLASCYLNDISLFTPETKQAYQIRLLIMNDDLTVKTSSKYLLSSSTERGNFVNALNNLTNEIFIIVSNGSMYGDAAVDAAINQYNPVEYRGSSYFSQYSYSYAAFGRADLGIVYDRCIFDHPSDGDSIVDTAFEDKDGIGSAGFGNALLARDTVPVDTRYNLSDFGVVEGQYLIYKVRACIDRTTAIGGGTKSCNLRMYNAVNTEVARQNIFFGSAELFETQEFFVQVPAGAVTFGVWSDLDQEYFDYALVYKGGFAVPSGTPHLISNINGLAAQDIVNSPISGNVVNDTSWFNAYNSNSNLYENVNMPVRETDNVHWGNYVLSNGEKCFTRSTGTQSMIEMSEINIDPTRPYFLSLWVNSIDKDAGYLHFSCRVKDGADAFSTLKLADGTDASTFATIDRVDNFPAANGKWILMQAFILPHTWTDAQHQAFQDKYENYFGVYNPEDDPSSLTAKGVGSYTTNAVSFYRWKSDHAKMFLRYRDEGSVTESQTMWALPIVSEVKVACFYEDTITAIDYAMQ</sequence>
<organism evidence="1 2">
    <name type="scientific">Vibrio phage V09</name>
    <dbReference type="NCBI Taxonomy" id="2724327"/>
    <lineage>
        <taxon>Viruses</taxon>
        <taxon>Duplodnaviria</taxon>
        <taxon>Heunggongvirae</taxon>
        <taxon>Uroviricota</taxon>
        <taxon>Caudoviricetes</taxon>
        <taxon>Pantevenvirales</taxon>
        <taxon>Straboviridae</taxon>
        <taxon>Schizotequatrovirus</taxon>
        <taxon>Schizotequatrovirus KVP40</taxon>
    </lineage>
</organism>
<protein>
    <submittedName>
        <fullName evidence="1">Uncharacterized protein</fullName>
    </submittedName>
</protein>
<evidence type="ECO:0000313" key="2">
    <source>
        <dbReference type="Proteomes" id="UP000502092"/>
    </source>
</evidence>
<reference evidence="1 2" key="1">
    <citation type="submission" date="2020-03" db="EMBL/GenBank/DDBJ databases">
        <authorList>
            <person name="Ni P."/>
            <person name="Yin Y."/>
        </authorList>
    </citation>
    <scope>NUCLEOTIDE SEQUENCE [LARGE SCALE GENOMIC DNA]</scope>
</reference>
<evidence type="ECO:0000313" key="1">
    <source>
        <dbReference type="EMBL" id="QIW91033.1"/>
    </source>
</evidence>
<proteinExistence type="predicted"/>
<accession>A0A6H0X9G8</accession>
<gene>
    <name evidence="1" type="ORF">COHAPHLL_00170</name>
</gene>
<dbReference type="Proteomes" id="UP000502092">
    <property type="component" value="Segment"/>
</dbReference>